<feature type="transmembrane region" description="Helical" evidence="9">
    <location>
        <begin position="174"/>
        <end position="197"/>
    </location>
</feature>
<dbReference type="PANTHER" id="PTHR43547">
    <property type="entry name" value="TWO-COMPONENT HISTIDINE KINASE"/>
    <property type="match status" value="1"/>
</dbReference>
<feature type="transmembrane region" description="Helical" evidence="9">
    <location>
        <begin position="23"/>
        <end position="42"/>
    </location>
</feature>
<evidence type="ECO:0000256" key="9">
    <source>
        <dbReference type="SAM" id="Phobius"/>
    </source>
</evidence>
<comment type="caution">
    <text evidence="11">The sequence shown here is derived from an EMBL/GenBank/DDBJ whole genome shotgun (WGS) entry which is preliminary data.</text>
</comment>
<protein>
    <recommendedName>
        <fullName evidence="2">histidine kinase</fullName>
        <ecNumber evidence="2">2.7.13.3</ecNumber>
    </recommendedName>
</protein>
<keyword evidence="9" id="KW-0812">Transmembrane</keyword>
<dbReference type="InterPro" id="IPR005467">
    <property type="entry name" value="His_kinase_dom"/>
</dbReference>
<feature type="domain" description="Histidine kinase" evidence="10">
    <location>
        <begin position="307"/>
        <end position="523"/>
    </location>
</feature>
<dbReference type="SMART" id="SM00387">
    <property type="entry name" value="HATPase_c"/>
    <property type="match status" value="1"/>
</dbReference>
<dbReference type="InterPro" id="IPR036890">
    <property type="entry name" value="HATPase_C_sf"/>
</dbReference>
<dbReference type="EC" id="2.7.13.3" evidence="2"/>
<dbReference type="InterPro" id="IPR003594">
    <property type="entry name" value="HATPase_dom"/>
</dbReference>
<dbReference type="Proteomes" id="UP000442469">
    <property type="component" value="Unassembled WGS sequence"/>
</dbReference>
<name>A0A6N8F651_PAEMA</name>
<gene>
    <name evidence="11" type="ORF">GNQ08_30510</name>
</gene>
<dbReference type="GO" id="GO:0000155">
    <property type="term" value="F:phosphorelay sensor kinase activity"/>
    <property type="evidence" value="ECO:0007669"/>
    <property type="project" value="TreeGrafter"/>
</dbReference>
<sequence>MKPLLSESAYRRLITSGKPTKGAVPMTLLLLFLMGSALILFVTKARSPAAYWMACVLFGWFLSMSGLVLFLAKYGGFYFKVNRVLFFNEAIRNVLLHSPLQIGDISRMITIGRSVFIFGLLSLAITLYLNKPFKKLWKYIALNSLLPLLNIVFYDPVVYKWILNTVERKYTFVIGWVTRGWIVLSALVAFFLILRRYRNITIPWIKKQISFILLGLLGLNGFYFYLGFMGPLQVTDIRTYYVLYSDFSNFNPPLNLFEWYFSILFTGGVSLVSLLAIWRYTRVEKNMGKLDLRLERKLKTADMGTKIFTHALKNQLLTLQVLNKKMEQTARLREERSGADSQLLQQLEQSGAIIHHTLDRLDQLYKSFKTNFLQLRPVSAGAFMEELLGSLKGIPDSIRIEYEAPEDDPKILADAGHLSDALHNVIVNAVEAIDSQQGGRVRIEAYSEEKWLVIRMIDNGSGIEPEQLGEIFDPFYTSKNTNRNWGLGLSYTKQVVSGHFGYIDVTSAPGAGTTFQIFLPIYITD</sequence>
<feature type="transmembrane region" description="Helical" evidence="9">
    <location>
        <begin position="209"/>
        <end position="226"/>
    </location>
</feature>
<evidence type="ECO:0000313" key="11">
    <source>
        <dbReference type="EMBL" id="MUG26650.1"/>
    </source>
</evidence>
<feature type="transmembrane region" description="Helical" evidence="9">
    <location>
        <begin position="259"/>
        <end position="280"/>
    </location>
</feature>
<dbReference type="AlphaFoldDB" id="A0A6N8F651"/>
<dbReference type="Pfam" id="PF02518">
    <property type="entry name" value="HATPase_c"/>
    <property type="match status" value="1"/>
</dbReference>
<evidence type="ECO:0000256" key="4">
    <source>
        <dbReference type="ARBA" id="ARBA00022679"/>
    </source>
</evidence>
<evidence type="ECO:0000256" key="7">
    <source>
        <dbReference type="ARBA" id="ARBA00022840"/>
    </source>
</evidence>
<reference evidence="11 12" key="1">
    <citation type="submission" date="2019-11" db="EMBL/GenBank/DDBJ databases">
        <title>Draft genome sequences of five Paenibacillus species of dairy origin.</title>
        <authorList>
            <person name="Olajide A.M."/>
            <person name="Chen S."/>
            <person name="Lapointe G."/>
        </authorList>
    </citation>
    <scope>NUCLEOTIDE SEQUENCE [LARGE SCALE GENOMIC DNA]</scope>
    <source>
        <strain evidence="11 12">3CT49</strain>
    </source>
</reference>
<dbReference type="PANTHER" id="PTHR43547:SF2">
    <property type="entry name" value="HYBRID SIGNAL TRANSDUCTION HISTIDINE KINASE C"/>
    <property type="match status" value="1"/>
</dbReference>
<evidence type="ECO:0000256" key="8">
    <source>
        <dbReference type="ARBA" id="ARBA00023012"/>
    </source>
</evidence>
<dbReference type="GO" id="GO:0005524">
    <property type="term" value="F:ATP binding"/>
    <property type="evidence" value="ECO:0007669"/>
    <property type="project" value="UniProtKB-KW"/>
</dbReference>
<keyword evidence="9" id="KW-0472">Membrane</keyword>
<evidence type="ECO:0000256" key="5">
    <source>
        <dbReference type="ARBA" id="ARBA00022741"/>
    </source>
</evidence>
<dbReference type="EMBL" id="WNZZ01000051">
    <property type="protein sequence ID" value="MUG26650.1"/>
    <property type="molecule type" value="Genomic_DNA"/>
</dbReference>
<dbReference type="PRINTS" id="PR00344">
    <property type="entry name" value="BCTRLSENSOR"/>
</dbReference>
<evidence type="ECO:0000313" key="12">
    <source>
        <dbReference type="Proteomes" id="UP000442469"/>
    </source>
</evidence>
<evidence type="ECO:0000256" key="1">
    <source>
        <dbReference type="ARBA" id="ARBA00000085"/>
    </source>
</evidence>
<feature type="transmembrane region" description="Helical" evidence="9">
    <location>
        <begin position="105"/>
        <end position="129"/>
    </location>
</feature>
<feature type="transmembrane region" description="Helical" evidence="9">
    <location>
        <begin position="49"/>
        <end position="72"/>
    </location>
</feature>
<dbReference type="SUPFAM" id="SSF55874">
    <property type="entry name" value="ATPase domain of HSP90 chaperone/DNA topoisomerase II/histidine kinase"/>
    <property type="match status" value="1"/>
</dbReference>
<keyword evidence="9" id="KW-1133">Transmembrane helix</keyword>
<accession>A0A6N8F651</accession>
<keyword evidence="6" id="KW-0418">Kinase</keyword>
<dbReference type="PROSITE" id="PS50109">
    <property type="entry name" value="HIS_KIN"/>
    <property type="match status" value="1"/>
</dbReference>
<comment type="catalytic activity">
    <reaction evidence="1">
        <text>ATP + protein L-histidine = ADP + protein N-phospho-L-histidine.</text>
        <dbReference type="EC" id="2.7.13.3"/>
    </reaction>
</comment>
<dbReference type="Gene3D" id="3.30.565.10">
    <property type="entry name" value="Histidine kinase-like ATPase, C-terminal domain"/>
    <property type="match status" value="1"/>
</dbReference>
<proteinExistence type="predicted"/>
<keyword evidence="7" id="KW-0067">ATP-binding</keyword>
<organism evidence="11 12">
    <name type="scientific">Paenibacillus macerans</name>
    <name type="common">Bacillus macerans</name>
    <dbReference type="NCBI Taxonomy" id="44252"/>
    <lineage>
        <taxon>Bacteria</taxon>
        <taxon>Bacillati</taxon>
        <taxon>Bacillota</taxon>
        <taxon>Bacilli</taxon>
        <taxon>Bacillales</taxon>
        <taxon>Paenibacillaceae</taxon>
        <taxon>Paenibacillus</taxon>
    </lineage>
</organism>
<dbReference type="InterPro" id="IPR004358">
    <property type="entry name" value="Sig_transdc_His_kin-like_C"/>
</dbReference>
<evidence type="ECO:0000256" key="3">
    <source>
        <dbReference type="ARBA" id="ARBA00022553"/>
    </source>
</evidence>
<keyword evidence="5" id="KW-0547">Nucleotide-binding</keyword>
<evidence type="ECO:0000256" key="2">
    <source>
        <dbReference type="ARBA" id="ARBA00012438"/>
    </source>
</evidence>
<evidence type="ECO:0000256" key="6">
    <source>
        <dbReference type="ARBA" id="ARBA00022777"/>
    </source>
</evidence>
<keyword evidence="3" id="KW-0597">Phosphoprotein</keyword>
<keyword evidence="8" id="KW-0902">Two-component regulatory system</keyword>
<evidence type="ECO:0000259" key="10">
    <source>
        <dbReference type="PROSITE" id="PS50109"/>
    </source>
</evidence>
<keyword evidence="4" id="KW-0808">Transferase</keyword>
<feature type="transmembrane region" description="Helical" evidence="9">
    <location>
        <begin position="136"/>
        <end position="154"/>
    </location>
</feature>